<dbReference type="AlphaFoldDB" id="A0AAD8XS58"/>
<protein>
    <submittedName>
        <fullName evidence="1">Uncharacterized protein</fullName>
    </submittedName>
</protein>
<accession>A0AAD8XS58</accession>
<reference evidence="1" key="1">
    <citation type="submission" date="2023-06" db="EMBL/GenBank/DDBJ databases">
        <title>Survivors Of The Sea: Transcriptome response of Skeletonema marinoi to long-term dormancy.</title>
        <authorList>
            <person name="Pinder M.I.M."/>
            <person name="Kourtchenko O."/>
            <person name="Robertson E.K."/>
            <person name="Larsson T."/>
            <person name="Maumus F."/>
            <person name="Osuna-Cruz C.M."/>
            <person name="Vancaester E."/>
            <person name="Stenow R."/>
            <person name="Vandepoele K."/>
            <person name="Ploug H."/>
            <person name="Bruchert V."/>
            <person name="Godhe A."/>
            <person name="Topel M."/>
        </authorList>
    </citation>
    <scope>NUCLEOTIDE SEQUENCE</scope>
    <source>
        <strain evidence="1">R05AC</strain>
    </source>
</reference>
<sequence>MTKLKDEHINETTPGMPAIIHPTVITSFVAVDDKSCMYAVNCNQAAPDESKMFKMQSSLAGIDNVGNGTLNDSKMALFLSIKPDKDDEKADKKNGVALYSTLPEQKIRIDKHSTVTRANDSLSWVPEN</sequence>
<dbReference type="Proteomes" id="UP001224775">
    <property type="component" value="Unassembled WGS sequence"/>
</dbReference>
<evidence type="ECO:0000313" key="1">
    <source>
        <dbReference type="EMBL" id="KAK1732532.1"/>
    </source>
</evidence>
<name>A0AAD8XS58_9STRA</name>
<dbReference type="EMBL" id="JATAAI010000065">
    <property type="protein sequence ID" value="KAK1732532.1"/>
    <property type="molecule type" value="Genomic_DNA"/>
</dbReference>
<keyword evidence="2" id="KW-1185">Reference proteome</keyword>
<proteinExistence type="predicted"/>
<evidence type="ECO:0000313" key="2">
    <source>
        <dbReference type="Proteomes" id="UP001224775"/>
    </source>
</evidence>
<comment type="caution">
    <text evidence="1">The sequence shown here is derived from an EMBL/GenBank/DDBJ whole genome shotgun (WGS) entry which is preliminary data.</text>
</comment>
<gene>
    <name evidence="1" type="ORF">QTG54_016815</name>
</gene>
<organism evidence="1 2">
    <name type="scientific">Skeletonema marinoi</name>
    <dbReference type="NCBI Taxonomy" id="267567"/>
    <lineage>
        <taxon>Eukaryota</taxon>
        <taxon>Sar</taxon>
        <taxon>Stramenopiles</taxon>
        <taxon>Ochrophyta</taxon>
        <taxon>Bacillariophyta</taxon>
        <taxon>Coscinodiscophyceae</taxon>
        <taxon>Thalassiosirophycidae</taxon>
        <taxon>Thalassiosirales</taxon>
        <taxon>Skeletonemataceae</taxon>
        <taxon>Skeletonema</taxon>
        <taxon>Skeletonema marinoi-dohrnii complex</taxon>
    </lineage>
</organism>